<sequence>MMCTVFMGFFGCPVAQLMIICTPISAAGMVLGLLSGIPRKSAVAGLGLTRHHTSYPTSSAFLTTCLPEVSVAPVLEGDHDPPSEAASNESSKASLLKSLQDHIRKVKDSIYQFTMKLDDDAIRNGLWKFLSETVLALAHTKIKILYSFYKNIVLPIYTRTTDTKLSTKPTKTLDDVEGIDAAKDELREALLLLQRDSAYMKHGAKIPRGILLFGAPGTGKTLLAEAVAGEAAAEVSFFSVLAGDYAEVGTGAAGVRDLFSEAREKAPSIVFIDGIEDISRPRGKNSNHLHPALSQLLNEMNKTDKDESMILIIAATNRPETLDWELMGSSQFFKKVQVDKPDRDGRRKIFALYMKDLFMVDKESICNQVASLTEGFVGGDLKSIAGDSRRLAARREHIHVTLDDVLDAVEGFRSGPLHSFRPRVQEFMEMENGSMGFGSEN</sequence>
<protein>
    <submittedName>
        <fullName evidence="1">Uncharacterized protein</fullName>
    </submittedName>
</protein>
<comment type="caution">
    <text evidence="1">The sequence shown here is derived from an EMBL/GenBank/DDBJ whole genome shotgun (WGS) entry which is preliminary data.</text>
</comment>
<reference evidence="2" key="1">
    <citation type="journal article" date="2022" name="Mol. Ecol. Resour.">
        <title>The genomes of chicory, endive, great burdock and yacon provide insights into Asteraceae palaeo-polyploidization history and plant inulin production.</title>
        <authorList>
            <person name="Fan W."/>
            <person name="Wang S."/>
            <person name="Wang H."/>
            <person name="Wang A."/>
            <person name="Jiang F."/>
            <person name="Liu H."/>
            <person name="Zhao H."/>
            <person name="Xu D."/>
            <person name="Zhang Y."/>
        </authorList>
    </citation>
    <scope>NUCLEOTIDE SEQUENCE [LARGE SCALE GENOMIC DNA]</scope>
    <source>
        <strain evidence="2">cv. Niubang</strain>
    </source>
</reference>
<accession>A0ACB9CHN5</accession>
<keyword evidence="2" id="KW-1185">Reference proteome</keyword>
<gene>
    <name evidence="1" type="ORF">L6452_13250</name>
</gene>
<dbReference type="Proteomes" id="UP001055879">
    <property type="component" value="Linkage Group LG04"/>
</dbReference>
<name>A0ACB9CHN5_ARCLA</name>
<evidence type="ECO:0000313" key="2">
    <source>
        <dbReference type="Proteomes" id="UP001055879"/>
    </source>
</evidence>
<evidence type="ECO:0000313" key="1">
    <source>
        <dbReference type="EMBL" id="KAI3733794.1"/>
    </source>
</evidence>
<organism evidence="1 2">
    <name type="scientific">Arctium lappa</name>
    <name type="common">Greater burdock</name>
    <name type="synonym">Lappa major</name>
    <dbReference type="NCBI Taxonomy" id="4217"/>
    <lineage>
        <taxon>Eukaryota</taxon>
        <taxon>Viridiplantae</taxon>
        <taxon>Streptophyta</taxon>
        <taxon>Embryophyta</taxon>
        <taxon>Tracheophyta</taxon>
        <taxon>Spermatophyta</taxon>
        <taxon>Magnoliopsida</taxon>
        <taxon>eudicotyledons</taxon>
        <taxon>Gunneridae</taxon>
        <taxon>Pentapetalae</taxon>
        <taxon>asterids</taxon>
        <taxon>campanulids</taxon>
        <taxon>Asterales</taxon>
        <taxon>Asteraceae</taxon>
        <taxon>Carduoideae</taxon>
        <taxon>Cardueae</taxon>
        <taxon>Arctiinae</taxon>
        <taxon>Arctium</taxon>
    </lineage>
</organism>
<proteinExistence type="predicted"/>
<dbReference type="EMBL" id="CM042050">
    <property type="protein sequence ID" value="KAI3733794.1"/>
    <property type="molecule type" value="Genomic_DNA"/>
</dbReference>
<reference evidence="1 2" key="2">
    <citation type="journal article" date="2022" name="Mol. Ecol. Resour.">
        <title>The genomes of chicory, endive, great burdock and yacon provide insights into Asteraceae paleo-polyploidization history and plant inulin production.</title>
        <authorList>
            <person name="Fan W."/>
            <person name="Wang S."/>
            <person name="Wang H."/>
            <person name="Wang A."/>
            <person name="Jiang F."/>
            <person name="Liu H."/>
            <person name="Zhao H."/>
            <person name="Xu D."/>
            <person name="Zhang Y."/>
        </authorList>
    </citation>
    <scope>NUCLEOTIDE SEQUENCE [LARGE SCALE GENOMIC DNA]</scope>
    <source>
        <strain evidence="2">cv. Niubang</strain>
    </source>
</reference>